<dbReference type="GO" id="GO:0003700">
    <property type="term" value="F:DNA-binding transcription factor activity"/>
    <property type="evidence" value="ECO:0007669"/>
    <property type="project" value="InterPro"/>
</dbReference>
<reference evidence="2 3" key="1">
    <citation type="submission" date="2020-08" db="EMBL/GenBank/DDBJ databases">
        <title>Sequencing the genomes of 1000 actinobacteria strains.</title>
        <authorList>
            <person name="Klenk H.-P."/>
        </authorList>
    </citation>
    <scope>NUCLEOTIDE SEQUENCE [LARGE SCALE GENOMIC DNA]</scope>
    <source>
        <strain evidence="2 3">DSM 105369</strain>
    </source>
</reference>
<evidence type="ECO:0000313" key="3">
    <source>
        <dbReference type="Proteomes" id="UP000559182"/>
    </source>
</evidence>
<protein>
    <submittedName>
        <fullName evidence="2">DNA-binding transcriptional ArsR family regulator</fullName>
    </submittedName>
</protein>
<dbReference type="SUPFAM" id="SSF46785">
    <property type="entry name" value="Winged helix' DNA-binding domain"/>
    <property type="match status" value="1"/>
</dbReference>
<keyword evidence="3" id="KW-1185">Reference proteome</keyword>
<evidence type="ECO:0000313" key="2">
    <source>
        <dbReference type="EMBL" id="MBB2894129.1"/>
    </source>
</evidence>
<dbReference type="RefSeq" id="WP_183322577.1">
    <property type="nucleotide sequence ID" value="NZ_JACHVQ010000004.1"/>
</dbReference>
<dbReference type="CDD" id="cd00090">
    <property type="entry name" value="HTH_ARSR"/>
    <property type="match status" value="1"/>
</dbReference>
<organism evidence="2 3">
    <name type="scientific">Flexivirga oryzae</name>
    <dbReference type="NCBI Taxonomy" id="1794944"/>
    <lineage>
        <taxon>Bacteria</taxon>
        <taxon>Bacillati</taxon>
        <taxon>Actinomycetota</taxon>
        <taxon>Actinomycetes</taxon>
        <taxon>Micrococcales</taxon>
        <taxon>Dermacoccaceae</taxon>
        <taxon>Flexivirga</taxon>
    </lineage>
</organism>
<dbReference type="InterPro" id="IPR011991">
    <property type="entry name" value="ArsR-like_HTH"/>
</dbReference>
<dbReference type="Gene3D" id="1.10.10.10">
    <property type="entry name" value="Winged helix-like DNA-binding domain superfamily/Winged helix DNA-binding domain"/>
    <property type="match status" value="1"/>
</dbReference>
<gene>
    <name evidence="2" type="ORF">FHU39_004165</name>
</gene>
<dbReference type="SMART" id="SM00418">
    <property type="entry name" value="HTH_ARSR"/>
    <property type="match status" value="1"/>
</dbReference>
<dbReference type="AlphaFoldDB" id="A0A839NBA9"/>
<dbReference type="GO" id="GO:0003677">
    <property type="term" value="F:DNA binding"/>
    <property type="evidence" value="ECO:0007669"/>
    <property type="project" value="UniProtKB-KW"/>
</dbReference>
<dbReference type="InterPro" id="IPR001845">
    <property type="entry name" value="HTH_ArsR_DNA-bd_dom"/>
</dbReference>
<evidence type="ECO:0000259" key="1">
    <source>
        <dbReference type="SMART" id="SM00418"/>
    </source>
</evidence>
<sequence>MTDRRTLTLTDPRAIRVLAHEVRQQLLDELSGGTVLTATEAAKRCGITPSAMSYHLRAMERWGLVERVDSADGREHPWKLVADSIKIDDAASAGITASVANSLLGTFVRRLSRTVEEMIERNDPDEHATIVQLGGVYLTDDEVQELDRIVDEAVHRWEDRHDPANAPEGARRRDIYWLNLPRA</sequence>
<dbReference type="InterPro" id="IPR036390">
    <property type="entry name" value="WH_DNA-bd_sf"/>
</dbReference>
<accession>A0A839NBA9</accession>
<dbReference type="Proteomes" id="UP000559182">
    <property type="component" value="Unassembled WGS sequence"/>
</dbReference>
<dbReference type="EMBL" id="JACHVQ010000004">
    <property type="protein sequence ID" value="MBB2894129.1"/>
    <property type="molecule type" value="Genomic_DNA"/>
</dbReference>
<proteinExistence type="predicted"/>
<feature type="domain" description="HTH arsR-type" evidence="1">
    <location>
        <begin position="13"/>
        <end position="96"/>
    </location>
</feature>
<comment type="caution">
    <text evidence="2">The sequence shown here is derived from an EMBL/GenBank/DDBJ whole genome shotgun (WGS) entry which is preliminary data.</text>
</comment>
<keyword evidence="2" id="KW-0238">DNA-binding</keyword>
<name>A0A839NBA9_9MICO</name>
<dbReference type="Pfam" id="PF12840">
    <property type="entry name" value="HTH_20"/>
    <property type="match status" value="1"/>
</dbReference>
<dbReference type="InterPro" id="IPR036388">
    <property type="entry name" value="WH-like_DNA-bd_sf"/>
</dbReference>